<dbReference type="AlphaFoldDB" id="A0A9X0R405"/>
<gene>
    <name evidence="1" type="ORF">H7965_24435</name>
</gene>
<name>A0A9X0R405_9PROT</name>
<evidence type="ECO:0000313" key="1">
    <source>
        <dbReference type="EMBL" id="MBC4018428.1"/>
    </source>
</evidence>
<dbReference type="RefSeq" id="WP_186773181.1">
    <property type="nucleotide sequence ID" value="NZ_JACOMF010000055.1"/>
</dbReference>
<keyword evidence="2" id="KW-1185">Reference proteome</keyword>
<reference evidence="1" key="1">
    <citation type="submission" date="2020-08" db="EMBL/GenBank/DDBJ databases">
        <authorList>
            <person name="Hu Y."/>
            <person name="Nguyen S.V."/>
            <person name="Li F."/>
            <person name="Fanning S."/>
        </authorList>
    </citation>
    <scope>NUCLEOTIDE SEQUENCE</scope>
    <source>
        <strain evidence="1">SYSU D8009</strain>
    </source>
</reference>
<protein>
    <submittedName>
        <fullName evidence="1">Uncharacterized protein</fullName>
    </submittedName>
</protein>
<evidence type="ECO:0000313" key="2">
    <source>
        <dbReference type="Proteomes" id="UP000600101"/>
    </source>
</evidence>
<sequence length="267" mass="29975">MKAQELEFPQKSATDLRLSITVVLFGMPRRSDLTIESIQGNMISPCVEAGLSVESVASFNLVHRVSSARSGELDVAIEAQSYIGFGADYTLIKKQDHADVVELVEISKRYRDVYKDEWVSVRNCFHQLLSLKRAWKFIEDNQIRSNFYLFLRPDLLYHDRLDVPRMVTAVGASGGVALPFWHSWNGHNDRMAFAAPPAAAAYANRVDLVPAFCAKAGFMQPEQLLKFALCEAGVRVHDIGVTASRVRANGSIKREEFTKSMHKPRSQ</sequence>
<accession>A0A9X0R405</accession>
<comment type="caution">
    <text evidence="1">The sequence shown here is derived from an EMBL/GenBank/DDBJ whole genome shotgun (WGS) entry which is preliminary data.</text>
</comment>
<organism evidence="1 2">
    <name type="scientific">Siccirubricoccus deserti</name>
    <dbReference type="NCBI Taxonomy" id="2013562"/>
    <lineage>
        <taxon>Bacteria</taxon>
        <taxon>Pseudomonadati</taxon>
        <taxon>Pseudomonadota</taxon>
        <taxon>Alphaproteobacteria</taxon>
        <taxon>Acetobacterales</taxon>
        <taxon>Roseomonadaceae</taxon>
        <taxon>Siccirubricoccus</taxon>
    </lineage>
</organism>
<dbReference type="EMBL" id="JACOMF010000055">
    <property type="protein sequence ID" value="MBC4018428.1"/>
    <property type="molecule type" value="Genomic_DNA"/>
</dbReference>
<dbReference type="Proteomes" id="UP000600101">
    <property type="component" value="Unassembled WGS sequence"/>
</dbReference>
<proteinExistence type="predicted"/>